<protein>
    <submittedName>
        <fullName evidence="1">Uncharacterized protein</fullName>
    </submittedName>
</protein>
<dbReference type="EMBL" id="HBUF01137513">
    <property type="protein sequence ID" value="CAG6645568.1"/>
    <property type="molecule type" value="Transcribed_RNA"/>
</dbReference>
<accession>A0A8D8RAL7</accession>
<organism evidence="1">
    <name type="scientific">Cacopsylla melanoneura</name>
    <dbReference type="NCBI Taxonomy" id="428564"/>
    <lineage>
        <taxon>Eukaryota</taxon>
        <taxon>Metazoa</taxon>
        <taxon>Ecdysozoa</taxon>
        <taxon>Arthropoda</taxon>
        <taxon>Hexapoda</taxon>
        <taxon>Insecta</taxon>
        <taxon>Pterygota</taxon>
        <taxon>Neoptera</taxon>
        <taxon>Paraneoptera</taxon>
        <taxon>Hemiptera</taxon>
        <taxon>Sternorrhyncha</taxon>
        <taxon>Psylloidea</taxon>
        <taxon>Psyllidae</taxon>
        <taxon>Psyllinae</taxon>
        <taxon>Cacopsylla</taxon>
    </lineage>
</organism>
<proteinExistence type="predicted"/>
<evidence type="ECO:0000313" key="1">
    <source>
        <dbReference type="EMBL" id="CAG6645569.1"/>
    </source>
</evidence>
<dbReference type="EMBL" id="HBUF01637614">
    <property type="protein sequence ID" value="CAG6784466.1"/>
    <property type="molecule type" value="Transcribed_RNA"/>
</dbReference>
<reference evidence="1" key="1">
    <citation type="submission" date="2021-05" db="EMBL/GenBank/DDBJ databases">
        <authorList>
            <person name="Alioto T."/>
            <person name="Alioto T."/>
            <person name="Gomez Garrido J."/>
        </authorList>
    </citation>
    <scope>NUCLEOTIDE SEQUENCE</scope>
</reference>
<name>A0A8D8RAL7_9HEMI</name>
<sequence length="105" mass="11965">MNYTFAHAPDVLLALRLKKTLKFLVDVFIFNTENIRKFHHNSEKQIRRHSLRMKSTFLHAPDALFGSPEIPSGPSDTQAQCLYKYAGLHKTNGGRTHSISTPTQQ</sequence>
<dbReference type="EMBL" id="HBUF01137514">
    <property type="protein sequence ID" value="CAG6645569.1"/>
    <property type="molecule type" value="Transcribed_RNA"/>
</dbReference>
<dbReference type="AlphaFoldDB" id="A0A8D8RAL7"/>